<keyword evidence="1" id="KW-0812">Transmembrane</keyword>
<evidence type="ECO:0000256" key="1">
    <source>
        <dbReference type="SAM" id="Phobius"/>
    </source>
</evidence>
<dbReference type="Pfam" id="PF00873">
    <property type="entry name" value="ACR_tran"/>
    <property type="match status" value="1"/>
</dbReference>
<dbReference type="SUPFAM" id="SSF82693">
    <property type="entry name" value="Multidrug efflux transporter AcrB pore domain, PN1, PN2, PC1 and PC2 subdomains"/>
    <property type="match status" value="3"/>
</dbReference>
<dbReference type="Gene3D" id="3.30.70.1320">
    <property type="entry name" value="Multidrug efflux transporter AcrB pore domain like"/>
    <property type="match status" value="1"/>
</dbReference>
<dbReference type="RefSeq" id="WP_144304267.1">
    <property type="nucleotide sequence ID" value="NZ_QMIE01000019.1"/>
</dbReference>
<feature type="transmembrane region" description="Helical" evidence="1">
    <location>
        <begin position="865"/>
        <end position="884"/>
    </location>
</feature>
<dbReference type="Gene3D" id="3.30.2090.10">
    <property type="entry name" value="Multidrug efflux transporter AcrB TolC docking domain, DN and DC subdomains"/>
    <property type="match status" value="2"/>
</dbReference>
<reference evidence="2 3" key="1">
    <citation type="submission" date="2018-06" db="EMBL/GenBank/DDBJ databases">
        <title>Complete genome of Desulfovibrio indonesiensis P37SLT.</title>
        <authorList>
            <person name="Crispim J.S."/>
            <person name="Vidigal P.M.P."/>
            <person name="Silva L.C.F."/>
            <person name="Laguardia C.N."/>
            <person name="Araujo L.C."/>
            <person name="Dias R.S."/>
            <person name="Sousa M.P."/>
            <person name="Paula S.O."/>
            <person name="Silva C."/>
        </authorList>
    </citation>
    <scope>NUCLEOTIDE SEQUENCE [LARGE SCALE GENOMIC DNA]</scope>
    <source>
        <strain evidence="2 3">P37SLT</strain>
    </source>
</reference>
<dbReference type="Gene3D" id="1.20.1640.10">
    <property type="entry name" value="Multidrug efflux transporter AcrB transmembrane domain"/>
    <property type="match status" value="2"/>
</dbReference>
<keyword evidence="1" id="KW-0472">Membrane</keyword>
<dbReference type="PANTHER" id="PTHR32063:SF0">
    <property type="entry name" value="SWARMING MOTILITY PROTEIN SWRC"/>
    <property type="match status" value="1"/>
</dbReference>
<feature type="transmembrane region" description="Helical" evidence="1">
    <location>
        <begin position="891"/>
        <end position="911"/>
    </location>
</feature>
<evidence type="ECO:0000313" key="2">
    <source>
        <dbReference type="EMBL" id="TVM15027.1"/>
    </source>
</evidence>
<dbReference type="SUPFAM" id="SSF82714">
    <property type="entry name" value="Multidrug efflux transporter AcrB TolC docking domain, DN and DC subdomains"/>
    <property type="match status" value="2"/>
</dbReference>
<feature type="transmembrane region" description="Helical" evidence="1">
    <location>
        <begin position="384"/>
        <end position="408"/>
    </location>
</feature>
<name>A0A7M3MBL2_9BACT</name>
<protein>
    <submittedName>
        <fullName evidence="2">AcrB/AcrD/AcrF family protein</fullName>
    </submittedName>
</protein>
<feature type="transmembrane region" description="Helical" evidence="1">
    <location>
        <begin position="429"/>
        <end position="449"/>
    </location>
</feature>
<dbReference type="Gene3D" id="3.30.70.1430">
    <property type="entry name" value="Multidrug efflux transporter AcrB pore domain"/>
    <property type="match status" value="2"/>
</dbReference>
<feature type="transmembrane region" description="Helical" evidence="1">
    <location>
        <begin position="533"/>
        <end position="552"/>
    </location>
</feature>
<dbReference type="InterPro" id="IPR001036">
    <property type="entry name" value="Acrflvin-R"/>
</dbReference>
<sequence>MASISRFSVSRPVFTTMATLIVVVLGAVSLMRLPIDLMPDITYPTLSIRTAYEYAGSQEVETLVTRPIEQAIAAVPGVEEISSASMEGQSDVRVSFVWGTDLDAAANDLRDRLDRVIPNLPEEADRPMLRKFDLASAPVLILAASSRLDPVQMQDILENQVRYRIERVPGVAALNIWGGLDREVHVSLLPGRIKALDIPLDRIIERIKASNLNLPAGVLETQLLELSIRTPGEYVNLEELGATVIAVRDGAVVRLRDIADIEDSWQRVTRIVRVNGEPAVRLSVNKQSGTNTVEVVDRVLKELERIDRDIPQIRLRPIIDTSTYIKNSITNVSNSLLYGGVFAVLVLLFFLRNVRSTLVVATAIPTSIIATFMVIYFGGFTLNIMTLGGLALGVGMLVDNAIVVLENIYRLREQGMGRRRAAVTGASEVSGAIIASTLTTLVVFLPMIFIRGMAGIMFKQLAYVVSFSLLCSLAVALTLVPMLASTVVVHAGPAGAARSSILKRLSERISRFFAALENSYKTLLHGCLRRRGLTIFLSMALLASSIAIIPLIGVEMMPTTDEGEVRVYAEMEVGTKLSLLDETMQPVEEIVRREVPEARNIISLLGSSGWRNTGSHAGQLRISLKPQDERERTSHEIADALRKKLSNIPGVTIRTRSNQELFVLRMVSADDSEKLEVVIRGYDFDTSDALAREVLRVVESVPGVTDARISRESGAPERLIHVDRSKAESMGVDVSQVASVLQTSLSGSKAGNYREGGDEYAILVKLKDAEQTELDAVLDLTVTNEQGQPVVLRNLVSVEAATGPVRIERKDQERIITVDGDISGRDMGSVVADLRQQLERLPVPQGFSISFGGDYEEQQKAFSELALTFALALVLVYMVMACLYESLRDPFVVMFSVPLAVIGVSLMLFLTHTTFNMQSYIGCIMLGGILVNNAILLVDQTNQLRRNEGMAMFPAIEEAGRRRLRPILMTALTTIFGLLPLALGLGEGGEAQAPMARAVIGGLASSTLITLAVVPVMYSLIAKKGELKPHGIESEMASES</sequence>
<dbReference type="GO" id="GO:0005886">
    <property type="term" value="C:plasma membrane"/>
    <property type="evidence" value="ECO:0007669"/>
    <property type="project" value="TreeGrafter"/>
</dbReference>
<feature type="transmembrane region" description="Helical" evidence="1">
    <location>
        <begin position="998"/>
        <end position="1021"/>
    </location>
</feature>
<dbReference type="GO" id="GO:0042910">
    <property type="term" value="F:xenobiotic transmembrane transporter activity"/>
    <property type="evidence" value="ECO:0007669"/>
    <property type="project" value="TreeGrafter"/>
</dbReference>
<feature type="transmembrane region" description="Helical" evidence="1">
    <location>
        <begin position="967"/>
        <end position="986"/>
    </location>
</feature>
<dbReference type="OrthoDB" id="9759330at2"/>
<feature type="transmembrane region" description="Helical" evidence="1">
    <location>
        <begin position="917"/>
        <end position="938"/>
    </location>
</feature>
<feature type="transmembrane region" description="Helical" evidence="1">
    <location>
        <begin position="335"/>
        <end position="351"/>
    </location>
</feature>
<dbReference type="EMBL" id="QMIE01000019">
    <property type="protein sequence ID" value="TVM15027.1"/>
    <property type="molecule type" value="Genomic_DNA"/>
</dbReference>
<feature type="transmembrane region" description="Helical" evidence="1">
    <location>
        <begin position="12"/>
        <end position="31"/>
    </location>
</feature>
<keyword evidence="3" id="KW-1185">Reference proteome</keyword>
<dbReference type="PANTHER" id="PTHR32063">
    <property type="match status" value="1"/>
</dbReference>
<accession>A0A7M3MBL2</accession>
<keyword evidence="1" id="KW-1133">Transmembrane helix</keyword>
<comment type="caution">
    <text evidence="2">The sequence shown here is derived from an EMBL/GenBank/DDBJ whole genome shotgun (WGS) entry which is preliminary data.</text>
</comment>
<dbReference type="AlphaFoldDB" id="A0A7M3MBL2"/>
<organism evidence="2 3">
    <name type="scientific">Oceanidesulfovibrio indonesiensis</name>
    <dbReference type="NCBI Taxonomy" id="54767"/>
    <lineage>
        <taxon>Bacteria</taxon>
        <taxon>Pseudomonadati</taxon>
        <taxon>Thermodesulfobacteriota</taxon>
        <taxon>Desulfovibrionia</taxon>
        <taxon>Desulfovibrionales</taxon>
        <taxon>Desulfovibrionaceae</taxon>
        <taxon>Oceanidesulfovibrio</taxon>
    </lineage>
</organism>
<dbReference type="Proteomes" id="UP000448292">
    <property type="component" value="Unassembled WGS sequence"/>
</dbReference>
<feature type="transmembrane region" description="Helical" evidence="1">
    <location>
        <begin position="358"/>
        <end position="378"/>
    </location>
</feature>
<proteinExistence type="predicted"/>
<dbReference type="InterPro" id="IPR027463">
    <property type="entry name" value="AcrB_DN_DC_subdom"/>
</dbReference>
<dbReference type="Gene3D" id="3.30.70.1440">
    <property type="entry name" value="Multidrug efflux transporter AcrB pore domain"/>
    <property type="match status" value="1"/>
</dbReference>
<dbReference type="SUPFAM" id="SSF82866">
    <property type="entry name" value="Multidrug efflux transporter AcrB transmembrane domain"/>
    <property type="match status" value="2"/>
</dbReference>
<dbReference type="PRINTS" id="PR00702">
    <property type="entry name" value="ACRIFLAVINRP"/>
</dbReference>
<gene>
    <name evidence="2" type="ORF">DPQ33_16185</name>
</gene>
<feature type="transmembrane region" description="Helical" evidence="1">
    <location>
        <begin position="461"/>
        <end position="480"/>
    </location>
</feature>
<evidence type="ECO:0000313" key="3">
    <source>
        <dbReference type="Proteomes" id="UP000448292"/>
    </source>
</evidence>